<dbReference type="PIRSF" id="PIRSF000538">
    <property type="entry name" value="GlpK"/>
    <property type="match status" value="1"/>
</dbReference>
<keyword evidence="7" id="KW-1185">Reference proteome</keyword>
<evidence type="ECO:0000256" key="2">
    <source>
        <dbReference type="ARBA" id="ARBA00022679"/>
    </source>
</evidence>
<dbReference type="Pfam" id="PF02782">
    <property type="entry name" value="FGGY_C"/>
    <property type="match status" value="1"/>
</dbReference>
<dbReference type="InterPro" id="IPR018485">
    <property type="entry name" value="FGGY_C"/>
</dbReference>
<gene>
    <name evidence="6" type="ORF">FA740_01780</name>
</gene>
<dbReference type="CDD" id="cd07782">
    <property type="entry name" value="ASKHA_NBD_FGGY_D-RBK"/>
    <property type="match status" value="1"/>
</dbReference>
<proteinExistence type="inferred from homology"/>
<organism evidence="6 7">
    <name type="scientific">Paracoccus hibiscisoli</name>
    <dbReference type="NCBI Taxonomy" id="2023261"/>
    <lineage>
        <taxon>Bacteria</taxon>
        <taxon>Pseudomonadati</taxon>
        <taxon>Pseudomonadota</taxon>
        <taxon>Alphaproteobacteria</taxon>
        <taxon>Rhodobacterales</taxon>
        <taxon>Paracoccaceae</taxon>
        <taxon>Paracoccus</taxon>
    </lineage>
</organism>
<comment type="caution">
    <text evidence="6">The sequence shown here is derived from an EMBL/GenBank/DDBJ whole genome shotgun (WGS) entry which is preliminary data.</text>
</comment>
<accession>A0A4U0QY04</accession>
<dbReference type="Proteomes" id="UP000306223">
    <property type="component" value="Unassembled WGS sequence"/>
</dbReference>
<dbReference type="AlphaFoldDB" id="A0A4U0QY04"/>
<reference evidence="6 7" key="1">
    <citation type="submission" date="2019-04" db="EMBL/GenBank/DDBJ databases">
        <authorList>
            <person name="Li J."/>
        </authorList>
    </citation>
    <scope>NUCLEOTIDE SEQUENCE [LARGE SCALE GENOMIC DNA]</scope>
    <source>
        <strain evidence="6 7">CCTCC AB2016182</strain>
    </source>
</reference>
<evidence type="ECO:0000256" key="3">
    <source>
        <dbReference type="ARBA" id="ARBA00022777"/>
    </source>
</evidence>
<evidence type="ECO:0000313" key="7">
    <source>
        <dbReference type="Proteomes" id="UP000306223"/>
    </source>
</evidence>
<comment type="similarity">
    <text evidence="1">Belongs to the FGGY kinase family.</text>
</comment>
<feature type="domain" description="Carbohydrate kinase FGGY N-terminal" evidence="4">
    <location>
        <begin position="4"/>
        <end position="260"/>
    </location>
</feature>
<dbReference type="SUPFAM" id="SSF53067">
    <property type="entry name" value="Actin-like ATPase domain"/>
    <property type="match status" value="2"/>
</dbReference>
<dbReference type="OrthoDB" id="9805576at2"/>
<dbReference type="InterPro" id="IPR018484">
    <property type="entry name" value="FGGY_N"/>
</dbReference>
<evidence type="ECO:0000259" key="5">
    <source>
        <dbReference type="Pfam" id="PF02782"/>
    </source>
</evidence>
<dbReference type="GO" id="GO:0019150">
    <property type="term" value="F:D-ribulokinase activity"/>
    <property type="evidence" value="ECO:0007669"/>
    <property type="project" value="TreeGrafter"/>
</dbReference>
<dbReference type="Pfam" id="PF00370">
    <property type="entry name" value="FGGY_N"/>
    <property type="match status" value="1"/>
</dbReference>
<dbReference type="RefSeq" id="WP_136855261.1">
    <property type="nucleotide sequence ID" value="NZ_SUNH01000004.1"/>
</dbReference>
<dbReference type="GO" id="GO:0019321">
    <property type="term" value="P:pentose metabolic process"/>
    <property type="evidence" value="ECO:0007669"/>
    <property type="project" value="TreeGrafter"/>
</dbReference>
<keyword evidence="2" id="KW-0808">Transferase</keyword>
<sequence length="539" mass="55959">MGRYLIGIDVGTGSARAGVFDATGAALGTGKCDIAMHRPDGVIAEQSSAQVWDAVCTATRAAVAQAGIDPAHVVGIGFDATCSLVVVSDTPLGVGDPAHPDRDIIVWMDHRAVDQAARINAGGHDVLRYVGGRISPEMETPKLLWLRENRPQVFDAARHFFDLTDFLTWKATDSTARSTCTVTCKWTYLAHEGRWDADYFRAIGLDVLADEGFARIGTQVVPPATPLGAGLTADAARAMGLRAGIAVGAGLIDAHAGGVGTVAAMGDAVGTVGYVFGTSSCTMTTTREPAFVPGVWGPYFSAMVPGMWLNEGGQSVAGAAIDHLLRLHPAHDRAADAARAQGQSLPEWLAGQAAPDAVRQAAHLHVVPEFLGNRAPFADPHARAIISGQGMETDLASLVSLYVAGICGLGYGLRQITATQAAHGAPVARIAISGGAGRHPRIRQLLADATGLPVDAAAADEPVLLGAAMLGAVAGGVFPDLASAMPAMSRVLTTHHPDPDSQRLHAARYRAFLTLQATARDLRGDIGAALRGDHDALHG</sequence>
<protein>
    <submittedName>
        <fullName evidence="6">Ribulokinase</fullName>
    </submittedName>
</protein>
<dbReference type="GO" id="GO:0005737">
    <property type="term" value="C:cytoplasm"/>
    <property type="evidence" value="ECO:0007669"/>
    <property type="project" value="TreeGrafter"/>
</dbReference>
<name>A0A4U0QY04_9RHOB</name>
<evidence type="ECO:0000256" key="1">
    <source>
        <dbReference type="ARBA" id="ARBA00009156"/>
    </source>
</evidence>
<dbReference type="PANTHER" id="PTHR43435">
    <property type="entry name" value="RIBULOKINASE"/>
    <property type="match status" value="1"/>
</dbReference>
<dbReference type="Gene3D" id="1.20.58.2240">
    <property type="match status" value="1"/>
</dbReference>
<evidence type="ECO:0000259" key="4">
    <source>
        <dbReference type="Pfam" id="PF00370"/>
    </source>
</evidence>
<feature type="domain" description="Carbohydrate kinase FGGY C-terminal" evidence="5">
    <location>
        <begin position="274"/>
        <end position="474"/>
    </location>
</feature>
<dbReference type="EMBL" id="SUNH01000004">
    <property type="protein sequence ID" value="TJZ87203.1"/>
    <property type="molecule type" value="Genomic_DNA"/>
</dbReference>
<dbReference type="NCBIfam" id="TIGR01315">
    <property type="entry name" value="5C_CHO_kinase"/>
    <property type="match status" value="1"/>
</dbReference>
<evidence type="ECO:0000313" key="6">
    <source>
        <dbReference type="EMBL" id="TJZ87203.1"/>
    </source>
</evidence>
<dbReference type="InterPro" id="IPR000577">
    <property type="entry name" value="Carb_kinase_FGGY"/>
</dbReference>
<dbReference type="InterPro" id="IPR043129">
    <property type="entry name" value="ATPase_NBD"/>
</dbReference>
<dbReference type="PANTHER" id="PTHR43435:SF4">
    <property type="entry name" value="FGGY CARBOHYDRATE KINASE DOMAIN-CONTAINING PROTEIN"/>
    <property type="match status" value="1"/>
</dbReference>
<keyword evidence="3 6" id="KW-0418">Kinase</keyword>
<dbReference type="InterPro" id="IPR006003">
    <property type="entry name" value="FGGY_RbtK-like"/>
</dbReference>
<dbReference type="Gene3D" id="3.30.420.40">
    <property type="match status" value="1"/>
</dbReference>